<dbReference type="KEGG" id="psoj:PHYSODRAFT_337953"/>
<accession>G4ZZK8</accession>
<dbReference type="InterPro" id="IPR011009">
    <property type="entry name" value="Kinase-like_dom_sf"/>
</dbReference>
<dbReference type="GO" id="GO:0004674">
    <property type="term" value="F:protein serine/threonine kinase activity"/>
    <property type="evidence" value="ECO:0007669"/>
    <property type="project" value="TreeGrafter"/>
</dbReference>
<dbReference type="EMBL" id="JH159158">
    <property type="protein sequence ID" value="EGZ11208.1"/>
    <property type="molecule type" value="Genomic_DNA"/>
</dbReference>
<dbReference type="InParanoid" id="G4ZZK8"/>
<dbReference type="Gene3D" id="3.30.200.20">
    <property type="entry name" value="Phosphorylase Kinase, domain 1"/>
    <property type="match status" value="1"/>
</dbReference>
<dbReference type="PANTHER" id="PTHR44329">
    <property type="entry name" value="SERINE/THREONINE-PROTEIN KINASE TNNI3K-RELATED"/>
    <property type="match status" value="1"/>
</dbReference>
<sequence length="377" mass="41913">MAAAEQWPAKLSMTLVVLLAVGGLIVVVVELKVEFPTSFSLPVYEAYAQHSPSSERCHTLSLGARPLGLDETYRVPPKSDEVKSAGILPRLLESPELASRRIPFQRLKFKATLSSGAHGKVWLRLYRGHQVAVKQLLRTNEHSRKDVQDFADEILLTASLTHPHIVAFVGVAGSNVDTLALVLEFCPMGDLRRFLRESGRLLSWNRDKIRMAVGVAKALRYLHDQEPPIIHRDLKSMNVLPTETLETKVGDFGVSRACSEGFTTTAGVGTPYWIAPESLQGKRYSEQADIYSFGVVLSELDTCRTPFTDGVTAEGKKPKPAQILRWVLDGKLSPAFSQDCPRWIRSVGLQHDPDMRPTATELTQMLSVDARQRIYTL</sequence>
<dbReference type="PROSITE" id="PS50011">
    <property type="entry name" value="PROTEIN_KINASE_DOM"/>
    <property type="match status" value="1"/>
</dbReference>
<keyword evidence="1" id="KW-0472">Membrane</keyword>
<feature type="transmembrane region" description="Helical" evidence="1">
    <location>
        <begin position="12"/>
        <end position="31"/>
    </location>
</feature>
<protein>
    <recommendedName>
        <fullName evidence="2">Protein kinase domain-containing protein</fullName>
    </recommendedName>
</protein>
<feature type="domain" description="Protein kinase" evidence="2">
    <location>
        <begin position="107"/>
        <end position="368"/>
    </location>
</feature>
<evidence type="ECO:0000313" key="3">
    <source>
        <dbReference type="EMBL" id="EGZ11208.1"/>
    </source>
</evidence>
<dbReference type="OMA" id="CPMGDLR"/>
<keyword evidence="1" id="KW-1133">Transmembrane helix</keyword>
<dbReference type="AlphaFoldDB" id="G4ZZK8"/>
<dbReference type="InterPro" id="IPR051681">
    <property type="entry name" value="Ser/Thr_Kinases-Pseudokinases"/>
</dbReference>
<gene>
    <name evidence="3" type="ORF">PHYSODRAFT_337953</name>
</gene>
<dbReference type="Proteomes" id="UP000002640">
    <property type="component" value="Unassembled WGS sequence"/>
</dbReference>
<keyword evidence="4" id="KW-1185">Reference proteome</keyword>
<evidence type="ECO:0000256" key="1">
    <source>
        <dbReference type="SAM" id="Phobius"/>
    </source>
</evidence>
<dbReference type="SUPFAM" id="SSF56112">
    <property type="entry name" value="Protein kinase-like (PK-like)"/>
    <property type="match status" value="1"/>
</dbReference>
<name>G4ZZK8_PHYSP</name>
<dbReference type="RefSeq" id="XP_009533953.1">
    <property type="nucleotide sequence ID" value="XM_009535658.1"/>
</dbReference>
<dbReference type="GO" id="GO:0005524">
    <property type="term" value="F:ATP binding"/>
    <property type="evidence" value="ECO:0007669"/>
    <property type="project" value="InterPro"/>
</dbReference>
<dbReference type="Pfam" id="PF00069">
    <property type="entry name" value="Pkinase"/>
    <property type="match status" value="1"/>
</dbReference>
<evidence type="ECO:0000259" key="2">
    <source>
        <dbReference type="PROSITE" id="PS50011"/>
    </source>
</evidence>
<dbReference type="STRING" id="1094619.G4ZZK8"/>
<reference evidence="3 4" key="1">
    <citation type="journal article" date="2006" name="Science">
        <title>Phytophthora genome sequences uncover evolutionary origins and mechanisms of pathogenesis.</title>
        <authorList>
            <person name="Tyler B.M."/>
            <person name="Tripathy S."/>
            <person name="Zhang X."/>
            <person name="Dehal P."/>
            <person name="Jiang R.H."/>
            <person name="Aerts A."/>
            <person name="Arredondo F.D."/>
            <person name="Baxter L."/>
            <person name="Bensasson D."/>
            <person name="Beynon J.L."/>
            <person name="Chapman J."/>
            <person name="Damasceno C.M."/>
            <person name="Dorrance A.E."/>
            <person name="Dou D."/>
            <person name="Dickerman A.W."/>
            <person name="Dubchak I.L."/>
            <person name="Garbelotto M."/>
            <person name="Gijzen M."/>
            <person name="Gordon S.G."/>
            <person name="Govers F."/>
            <person name="Grunwald N.J."/>
            <person name="Huang W."/>
            <person name="Ivors K.L."/>
            <person name="Jones R.W."/>
            <person name="Kamoun S."/>
            <person name="Krampis K."/>
            <person name="Lamour K.H."/>
            <person name="Lee M.K."/>
            <person name="McDonald W.H."/>
            <person name="Medina M."/>
            <person name="Meijer H.J."/>
            <person name="Nordberg E.K."/>
            <person name="Maclean D.J."/>
            <person name="Ospina-Giraldo M.D."/>
            <person name="Morris P.F."/>
            <person name="Phuntumart V."/>
            <person name="Putnam N.H."/>
            <person name="Rash S."/>
            <person name="Rose J.K."/>
            <person name="Sakihama Y."/>
            <person name="Salamov A.A."/>
            <person name="Savidor A."/>
            <person name="Scheuring C.F."/>
            <person name="Smith B.M."/>
            <person name="Sobral B.W."/>
            <person name="Terry A."/>
            <person name="Torto-Alalibo T.A."/>
            <person name="Win J."/>
            <person name="Xu Z."/>
            <person name="Zhang H."/>
            <person name="Grigoriev I.V."/>
            <person name="Rokhsar D.S."/>
            <person name="Boore J.L."/>
        </authorList>
    </citation>
    <scope>NUCLEOTIDE SEQUENCE [LARGE SCALE GENOMIC DNA]</scope>
    <source>
        <strain evidence="3 4">P6497</strain>
    </source>
</reference>
<dbReference type="GeneID" id="20647477"/>
<dbReference type="PANTHER" id="PTHR44329:SF214">
    <property type="entry name" value="PROTEIN KINASE DOMAIN-CONTAINING PROTEIN"/>
    <property type="match status" value="1"/>
</dbReference>
<keyword evidence="1" id="KW-0812">Transmembrane</keyword>
<dbReference type="SMR" id="G4ZZK8"/>
<dbReference type="SMART" id="SM00220">
    <property type="entry name" value="S_TKc"/>
    <property type="match status" value="1"/>
</dbReference>
<organism evidence="3 4">
    <name type="scientific">Phytophthora sojae (strain P6497)</name>
    <name type="common">Soybean stem and root rot agent</name>
    <name type="synonym">Phytophthora megasperma f. sp. glycines</name>
    <dbReference type="NCBI Taxonomy" id="1094619"/>
    <lineage>
        <taxon>Eukaryota</taxon>
        <taxon>Sar</taxon>
        <taxon>Stramenopiles</taxon>
        <taxon>Oomycota</taxon>
        <taxon>Peronosporomycetes</taxon>
        <taxon>Peronosporales</taxon>
        <taxon>Peronosporaceae</taxon>
        <taxon>Phytophthora</taxon>
    </lineage>
</organism>
<dbReference type="Gene3D" id="1.10.510.10">
    <property type="entry name" value="Transferase(Phosphotransferase) domain 1"/>
    <property type="match status" value="1"/>
</dbReference>
<evidence type="ECO:0000313" key="4">
    <source>
        <dbReference type="Proteomes" id="UP000002640"/>
    </source>
</evidence>
<dbReference type="InterPro" id="IPR000719">
    <property type="entry name" value="Prot_kinase_dom"/>
</dbReference>
<proteinExistence type="predicted"/>